<comment type="caution">
    <text evidence="1">The sequence shown here is derived from an EMBL/GenBank/DDBJ whole genome shotgun (WGS) entry which is preliminary data.</text>
</comment>
<evidence type="ECO:0000313" key="2">
    <source>
        <dbReference type="Proteomes" id="UP000700732"/>
    </source>
</evidence>
<dbReference type="InterPro" id="IPR056510">
    <property type="entry name" value="WapI"/>
</dbReference>
<sequence length="143" mass="16319">MKLRSSSGSFELSILGYGSDVAHWRERNNLLCRFSTSWRQQTDSQSVPLKTWEVNRLLNGLKALWTRAANRIDLTFSEPGLSVEASALPNEKYRLQIQLDHALTPAWHNYPDVPVELNLLLNRAQLQEAIDQLSGQLASYPER</sequence>
<keyword evidence="2" id="KW-1185">Reference proteome</keyword>
<protein>
    <submittedName>
        <fullName evidence="1">Uncharacterized protein</fullName>
    </submittedName>
</protein>
<dbReference type="Pfam" id="PF24716">
    <property type="entry name" value="WapI"/>
    <property type="match status" value="1"/>
</dbReference>
<gene>
    <name evidence="1" type="ORF">FH603_4311</name>
</gene>
<accession>A0ABR6WBY5</accession>
<reference evidence="1 2" key="1">
    <citation type="submission" date="2019-06" db="EMBL/GenBank/DDBJ databases">
        <title>Spirosoma utsteinense sp. nov. isolated from Antarctic ice-free soils.</title>
        <authorList>
            <person name="Tahon G."/>
        </authorList>
    </citation>
    <scope>NUCLEOTIDE SEQUENCE [LARGE SCALE GENOMIC DNA]</scope>
    <source>
        <strain evidence="1 2">LMG 31447</strain>
    </source>
</reference>
<organism evidence="1 2">
    <name type="scientific">Spirosoma utsteinense</name>
    <dbReference type="NCBI Taxonomy" id="2585773"/>
    <lineage>
        <taxon>Bacteria</taxon>
        <taxon>Pseudomonadati</taxon>
        <taxon>Bacteroidota</taxon>
        <taxon>Cytophagia</taxon>
        <taxon>Cytophagales</taxon>
        <taxon>Cytophagaceae</taxon>
        <taxon>Spirosoma</taxon>
    </lineage>
</organism>
<evidence type="ECO:0000313" key="1">
    <source>
        <dbReference type="EMBL" id="MBC3793789.1"/>
    </source>
</evidence>
<proteinExistence type="predicted"/>
<dbReference type="EMBL" id="VFIA01000031">
    <property type="protein sequence ID" value="MBC3793789.1"/>
    <property type="molecule type" value="Genomic_DNA"/>
</dbReference>
<name>A0ABR6WBY5_9BACT</name>
<dbReference type="Proteomes" id="UP000700732">
    <property type="component" value="Unassembled WGS sequence"/>
</dbReference>
<dbReference type="RefSeq" id="WP_186739638.1">
    <property type="nucleotide sequence ID" value="NZ_VFIA01000031.1"/>
</dbReference>